<organism evidence="2 3">
    <name type="scientific">Blyttiomyces helicus</name>
    <dbReference type="NCBI Taxonomy" id="388810"/>
    <lineage>
        <taxon>Eukaryota</taxon>
        <taxon>Fungi</taxon>
        <taxon>Fungi incertae sedis</taxon>
        <taxon>Chytridiomycota</taxon>
        <taxon>Chytridiomycota incertae sedis</taxon>
        <taxon>Chytridiomycetes</taxon>
        <taxon>Chytridiomycetes incertae sedis</taxon>
        <taxon>Blyttiomyces</taxon>
    </lineage>
</organism>
<feature type="region of interest" description="Disordered" evidence="1">
    <location>
        <begin position="442"/>
        <end position="507"/>
    </location>
</feature>
<dbReference type="PANTHER" id="PTHR14490">
    <property type="entry name" value="ZINC FINGER, ZZ TYPE"/>
    <property type="match status" value="1"/>
</dbReference>
<dbReference type="GO" id="GO:0005730">
    <property type="term" value="C:nucleolus"/>
    <property type="evidence" value="ECO:0007669"/>
    <property type="project" value="TreeGrafter"/>
</dbReference>
<dbReference type="OrthoDB" id="10252032at2759"/>
<accession>A0A4P9W0J6</accession>
<feature type="compositionally biased region" description="Basic and acidic residues" evidence="1">
    <location>
        <begin position="34"/>
        <end position="44"/>
    </location>
</feature>
<keyword evidence="3" id="KW-1185">Reference proteome</keyword>
<feature type="compositionally biased region" description="Basic and acidic residues" evidence="1">
    <location>
        <begin position="484"/>
        <end position="495"/>
    </location>
</feature>
<feature type="compositionally biased region" description="Basic and acidic residues" evidence="1">
    <location>
        <begin position="365"/>
        <end position="380"/>
    </location>
</feature>
<dbReference type="InterPro" id="IPR018034">
    <property type="entry name" value="Kri1"/>
</dbReference>
<name>A0A4P9W0J6_9FUNG</name>
<dbReference type="AlphaFoldDB" id="A0A4P9W0J6"/>
<evidence type="ECO:0000313" key="2">
    <source>
        <dbReference type="EMBL" id="RKO85162.1"/>
    </source>
</evidence>
<reference evidence="3" key="1">
    <citation type="journal article" date="2018" name="Nat. Microbiol.">
        <title>Leveraging single-cell genomics to expand the fungal tree of life.</title>
        <authorList>
            <person name="Ahrendt S.R."/>
            <person name="Quandt C.A."/>
            <person name="Ciobanu D."/>
            <person name="Clum A."/>
            <person name="Salamov A."/>
            <person name="Andreopoulos B."/>
            <person name="Cheng J.F."/>
            <person name="Woyke T."/>
            <person name="Pelin A."/>
            <person name="Henrissat B."/>
            <person name="Reynolds N.K."/>
            <person name="Benny G.L."/>
            <person name="Smith M.E."/>
            <person name="James T.Y."/>
            <person name="Grigoriev I.V."/>
        </authorList>
    </citation>
    <scope>NUCLEOTIDE SEQUENCE [LARGE SCALE GENOMIC DNA]</scope>
</reference>
<dbReference type="Proteomes" id="UP000269721">
    <property type="component" value="Unassembled WGS sequence"/>
</dbReference>
<gene>
    <name evidence="2" type="ORF">BDK51DRAFT_47773</name>
</gene>
<feature type="compositionally biased region" description="Basic and acidic residues" evidence="1">
    <location>
        <begin position="240"/>
        <end position="251"/>
    </location>
</feature>
<feature type="region of interest" description="Disordered" evidence="1">
    <location>
        <begin position="334"/>
        <end position="380"/>
    </location>
</feature>
<proteinExistence type="predicted"/>
<feature type="compositionally biased region" description="Basic and acidic residues" evidence="1">
    <location>
        <begin position="133"/>
        <end position="146"/>
    </location>
</feature>
<feature type="region of interest" description="Disordered" evidence="1">
    <location>
        <begin position="34"/>
        <end position="66"/>
    </location>
</feature>
<sequence length="532" mass="60867">MASKLIFDDEDGDDSFTINTAYAKRYEATKKHQEFTQLREKYGDDYEEEESTDEEEDEVGELVTPEVDAQIMRTISLIRARKPEVYDEKKNFFSGGEKGNMELEAAWPEVGAESPSYPSCLTSHVPSTLAEEEMQKARSQWKEKSTTSKLGVGAKKHYDTRVLTPPSVTHLQANKPMRLKDYHRQNLLDGVTEGEEKEKEGRRVWSHAEEQNKIKQELRQAAHAGDEDDDEGDFLTIRSKSKEEKDREEEEYRNFLLENMASEGSEGLKDWKSYGKAQEADPEEEFLMDYILNRGWMDKTQTTTPTYDEIVSDGEDEEAVDAAEDFERAHNFRFEEADAAQLTTHARNIEGSMRRKDDRRKKARESRLSRKDEEKQKKTEELKRLKNLKKEELRQKLLKIQEISGGEVGGFDEVDLEKDFEPEEHDAKMQDAFGDQYYDAEDANVKPDFGDDIDISDILPDGPKGYGAGDEEAGDWEGGEEEHYEGGEEQYHEGEGDGTWYEDTAGEENFIMDADYLPGGQQFNGPGADNDG</sequence>
<dbReference type="GO" id="GO:0000447">
    <property type="term" value="P:endonucleolytic cleavage in ITS1 to separate SSU-rRNA from 5.8S rRNA and LSU-rRNA from tricistronic rRNA transcript (SSU-rRNA, 5.8S rRNA, LSU-rRNA)"/>
    <property type="evidence" value="ECO:0007669"/>
    <property type="project" value="TreeGrafter"/>
</dbReference>
<dbReference type="GO" id="GO:0030686">
    <property type="term" value="C:90S preribosome"/>
    <property type="evidence" value="ECO:0007669"/>
    <property type="project" value="TreeGrafter"/>
</dbReference>
<feature type="region of interest" description="Disordered" evidence="1">
    <location>
        <begin position="131"/>
        <end position="251"/>
    </location>
</feature>
<dbReference type="PANTHER" id="PTHR14490:SF5">
    <property type="entry name" value="PROTEIN KRI1 HOMOLOG"/>
    <property type="match status" value="1"/>
</dbReference>
<evidence type="ECO:0000313" key="3">
    <source>
        <dbReference type="Proteomes" id="UP000269721"/>
    </source>
</evidence>
<protein>
    <submittedName>
        <fullName evidence="2">KRI1-like family-domain-containing protein</fullName>
    </submittedName>
</protein>
<dbReference type="EMBL" id="KZ999343">
    <property type="protein sequence ID" value="RKO85162.1"/>
    <property type="molecule type" value="Genomic_DNA"/>
</dbReference>
<feature type="compositionally biased region" description="Basic and acidic residues" evidence="1">
    <location>
        <begin position="194"/>
        <end position="220"/>
    </location>
</feature>
<feature type="compositionally biased region" description="Acidic residues" evidence="1">
    <location>
        <begin position="45"/>
        <end position="60"/>
    </location>
</feature>
<dbReference type="Pfam" id="PF05178">
    <property type="entry name" value="Kri1"/>
    <property type="match status" value="1"/>
</dbReference>
<evidence type="ECO:0000256" key="1">
    <source>
        <dbReference type="SAM" id="MobiDB-lite"/>
    </source>
</evidence>
<feature type="compositionally biased region" description="Acidic residues" evidence="1">
    <location>
        <begin position="469"/>
        <end position="483"/>
    </location>
</feature>